<accession>A0ABQ6BX69</accession>
<evidence type="ECO:0000256" key="4">
    <source>
        <dbReference type="ARBA" id="ARBA00024746"/>
    </source>
</evidence>
<evidence type="ECO:0000313" key="6">
    <source>
        <dbReference type="Proteomes" id="UP001156836"/>
    </source>
</evidence>
<comment type="similarity">
    <text evidence="1">Belongs to the FlgD family.</text>
</comment>
<comment type="caution">
    <text evidence="5">The sequence shown here is derived from an EMBL/GenBank/DDBJ whole genome shotgun (WGS) entry which is preliminary data.</text>
</comment>
<reference evidence="6" key="1">
    <citation type="journal article" date="2019" name="Int. J. Syst. Evol. Microbiol.">
        <title>The Global Catalogue of Microorganisms (GCM) 10K type strain sequencing project: providing services to taxonomists for standard genome sequencing and annotation.</title>
        <authorList>
            <consortium name="The Broad Institute Genomics Platform"/>
            <consortium name="The Broad Institute Genome Sequencing Center for Infectious Disease"/>
            <person name="Wu L."/>
            <person name="Ma J."/>
        </authorList>
    </citation>
    <scope>NUCLEOTIDE SEQUENCE [LARGE SCALE GENOMIC DNA]</scope>
    <source>
        <strain evidence="6">NBRC 104970</strain>
    </source>
</reference>
<proteinExistence type="inferred from homology"/>
<keyword evidence="5" id="KW-0282">Flagellum</keyword>
<dbReference type="EMBL" id="BSOZ01000017">
    <property type="protein sequence ID" value="GLS04389.1"/>
    <property type="molecule type" value="Genomic_DNA"/>
</dbReference>
<dbReference type="RefSeq" id="WP_018749293.1">
    <property type="nucleotide sequence ID" value="NZ_BSOZ01000017.1"/>
</dbReference>
<evidence type="ECO:0000313" key="5">
    <source>
        <dbReference type="EMBL" id="GLS04389.1"/>
    </source>
</evidence>
<keyword evidence="3" id="KW-1005">Bacterial flagellum biogenesis</keyword>
<dbReference type="InterPro" id="IPR005648">
    <property type="entry name" value="FlgD"/>
</dbReference>
<sequence length="138" mass="14697">MAIDLIGAVAASPTQTSSSVGSLGQDDFLKILMTQLTYQDPLKPMDNQQFIAQMAQFTTLEQTRLLNEKMDSFLSSQGVLQAFGLIGKNIEYSSPSGLISGKVVAINFENGQPLLTAQGAAGDLVTQIKLSSVASIRN</sequence>
<keyword evidence="5" id="KW-0969">Cilium</keyword>
<name>A0ABQ6BX69_9NEIS</name>
<protein>
    <recommendedName>
        <fullName evidence="2">Basal-body rod modification protein FlgD</fullName>
    </recommendedName>
</protein>
<keyword evidence="6" id="KW-1185">Reference proteome</keyword>
<gene>
    <name evidence="5" type="ORF">GCM10007860_15360</name>
</gene>
<keyword evidence="5" id="KW-0966">Cell projection</keyword>
<evidence type="ECO:0000256" key="3">
    <source>
        <dbReference type="ARBA" id="ARBA00022795"/>
    </source>
</evidence>
<organism evidence="5 6">
    <name type="scientific">Chitiniphilus shinanonensis</name>
    <dbReference type="NCBI Taxonomy" id="553088"/>
    <lineage>
        <taxon>Bacteria</taxon>
        <taxon>Pseudomonadati</taxon>
        <taxon>Pseudomonadota</taxon>
        <taxon>Betaproteobacteria</taxon>
        <taxon>Neisseriales</taxon>
        <taxon>Chitinibacteraceae</taxon>
        <taxon>Chitiniphilus</taxon>
    </lineage>
</organism>
<dbReference type="Proteomes" id="UP001156836">
    <property type="component" value="Unassembled WGS sequence"/>
</dbReference>
<comment type="function">
    <text evidence="4">Required for flagellar hook formation. May act as a scaffolding protein.</text>
</comment>
<evidence type="ECO:0000256" key="1">
    <source>
        <dbReference type="ARBA" id="ARBA00010577"/>
    </source>
</evidence>
<evidence type="ECO:0000256" key="2">
    <source>
        <dbReference type="ARBA" id="ARBA00016013"/>
    </source>
</evidence>
<dbReference type="Pfam" id="PF03963">
    <property type="entry name" value="FlgD"/>
    <property type="match status" value="1"/>
</dbReference>